<sequence>MMLIKASISKAWKHQRLKEFKLYTAHQSNLSEIISTNIAISNYAKQSKLDVARQLFDQMPQRTVVSWNTMISSYSKHGRFSEALFLVYSMHRSHMKLSESTFSSVLSVCARLRCLRDGKLIHCLVLKSGSESFELVGSALLYFYASCFEIGEARRVFDVLVRRNEVLWSLMLVGYVTCNVMDDALSVFVKMPRRDVVAWTTLISGFSKNGDGCGKALEMFRLMMRSGETTPNEFTFDCVVRACGRLGILSVGRTVHGLLMKCGLEYDPSIGGALVEFYCECEAIDDALRVCKGVVNPCLNALNSLIEGLILMGRIEDAELVFNGMTEMNPVSYNLMIKGYAVGGQMDDSKRLFEKMPCRTIFSSNTMISVYSRNGEIDKALELFEETKNEKDPVTWNSMISGYIHSGQPEEALKLYITMHRLSIQQTRSTFSALFHACSCLGSLQQGQLLHAHLIKTPFESNVYVGTSLIDMYSKCGSIMEAQTSFVSIFSPNVAAWTALINGHAYHGLGSEAISLFDCMIEQGLAPNGATFVGVLSACSRAGLVNEGMKIFHSMERCYSVTPTLEHYACVVDLLGRSGHIREAEEFIKKMPLEADGVVWGALLSACWFWMDLEVGERVAEKMFSFDPKPISSYVILSNIYAGLGRWREKMMVRKILRGFKVKKDPGCSWIELNNKIHVFSIEDRSHPYCNMIYATLEHLTANINSVVHFDHVSIPITQAVNFSTPSFN</sequence>
<dbReference type="GO" id="GO:0009451">
    <property type="term" value="P:RNA modification"/>
    <property type="evidence" value="ECO:0007669"/>
    <property type="project" value="InterPro"/>
</dbReference>
<evidence type="ECO:0000313" key="4">
    <source>
        <dbReference type="Proteomes" id="UP000288805"/>
    </source>
</evidence>
<organism evidence="3 4">
    <name type="scientific">Vitis vinifera</name>
    <name type="common">Grape</name>
    <dbReference type="NCBI Taxonomy" id="29760"/>
    <lineage>
        <taxon>Eukaryota</taxon>
        <taxon>Viridiplantae</taxon>
        <taxon>Streptophyta</taxon>
        <taxon>Embryophyta</taxon>
        <taxon>Tracheophyta</taxon>
        <taxon>Spermatophyta</taxon>
        <taxon>Magnoliopsida</taxon>
        <taxon>eudicotyledons</taxon>
        <taxon>Gunneridae</taxon>
        <taxon>Pentapetalae</taxon>
        <taxon>rosids</taxon>
        <taxon>Vitales</taxon>
        <taxon>Vitaceae</taxon>
        <taxon>Viteae</taxon>
        <taxon>Vitis</taxon>
    </lineage>
</organism>
<dbReference type="Pfam" id="PF01535">
    <property type="entry name" value="PPR"/>
    <property type="match status" value="5"/>
</dbReference>
<dbReference type="PANTHER" id="PTHR47926">
    <property type="entry name" value="PENTATRICOPEPTIDE REPEAT-CONTAINING PROTEIN"/>
    <property type="match status" value="1"/>
</dbReference>
<dbReference type="NCBIfam" id="TIGR00756">
    <property type="entry name" value="PPR"/>
    <property type="match status" value="7"/>
</dbReference>
<feature type="repeat" description="PPR" evidence="2">
    <location>
        <begin position="63"/>
        <end position="97"/>
    </location>
</feature>
<dbReference type="Gene3D" id="1.25.40.10">
    <property type="entry name" value="Tetratricopeptide repeat domain"/>
    <property type="match status" value="5"/>
</dbReference>
<dbReference type="Proteomes" id="UP000288805">
    <property type="component" value="Unassembled WGS sequence"/>
</dbReference>
<dbReference type="InterPro" id="IPR011990">
    <property type="entry name" value="TPR-like_helical_dom_sf"/>
</dbReference>
<dbReference type="InterPro" id="IPR046960">
    <property type="entry name" value="PPR_At4g14850-like_plant"/>
</dbReference>
<dbReference type="GO" id="GO:0003723">
    <property type="term" value="F:RNA binding"/>
    <property type="evidence" value="ECO:0007669"/>
    <property type="project" value="InterPro"/>
</dbReference>
<evidence type="ECO:0000256" key="1">
    <source>
        <dbReference type="ARBA" id="ARBA00022737"/>
    </source>
</evidence>
<dbReference type="FunFam" id="1.25.40.10:FF:001319">
    <property type="entry name" value="Pentatricopeptide repeat-containing protein"/>
    <property type="match status" value="1"/>
</dbReference>
<proteinExistence type="predicted"/>
<keyword evidence="1" id="KW-0677">Repeat</keyword>
<dbReference type="FunFam" id="1.25.40.10:FF:001488">
    <property type="entry name" value="pentatricopeptide repeat-containing protein At2g13600-like"/>
    <property type="match status" value="1"/>
</dbReference>
<evidence type="ECO:0000313" key="3">
    <source>
        <dbReference type="EMBL" id="RVW26722.1"/>
    </source>
</evidence>
<accession>A0A438CU42</accession>
<name>A0A438CU42_VITVI</name>
<dbReference type="Pfam" id="PF13041">
    <property type="entry name" value="PPR_2"/>
    <property type="match status" value="4"/>
</dbReference>
<dbReference type="EMBL" id="QGNW01001993">
    <property type="protein sequence ID" value="RVW26722.1"/>
    <property type="molecule type" value="Genomic_DNA"/>
</dbReference>
<feature type="repeat" description="PPR" evidence="2">
    <location>
        <begin position="195"/>
        <end position="230"/>
    </location>
</feature>
<gene>
    <name evidence="3" type="primary">PCMP-H24_3</name>
    <name evidence="3" type="ORF">CK203_101345</name>
</gene>
<evidence type="ECO:0000256" key="2">
    <source>
        <dbReference type="PROSITE-ProRule" id="PRU00708"/>
    </source>
</evidence>
<dbReference type="PANTHER" id="PTHR47926:SF347">
    <property type="entry name" value="PENTATRICOPEPTIDE REPEAT-CONTAINING PROTEIN"/>
    <property type="match status" value="1"/>
</dbReference>
<dbReference type="FunFam" id="1.25.40.10:FF:001365">
    <property type="entry name" value="Pentatricopeptide repeat-containing protein At1g25360"/>
    <property type="match status" value="1"/>
</dbReference>
<dbReference type="PROSITE" id="PS51375">
    <property type="entry name" value="PPR"/>
    <property type="match status" value="5"/>
</dbReference>
<dbReference type="Pfam" id="PF20431">
    <property type="entry name" value="E_motif"/>
    <property type="match status" value="1"/>
</dbReference>
<dbReference type="AlphaFoldDB" id="A0A438CU42"/>
<comment type="caution">
    <text evidence="3">The sequence shown here is derived from an EMBL/GenBank/DDBJ whole genome shotgun (WGS) entry which is preliminary data.</text>
</comment>
<feature type="repeat" description="PPR" evidence="2">
    <location>
        <begin position="493"/>
        <end position="527"/>
    </location>
</feature>
<reference evidence="3 4" key="1">
    <citation type="journal article" date="2018" name="PLoS Genet.">
        <title>Population sequencing reveals clonal diversity and ancestral inbreeding in the grapevine cultivar Chardonnay.</title>
        <authorList>
            <person name="Roach M.J."/>
            <person name="Johnson D.L."/>
            <person name="Bohlmann J."/>
            <person name="van Vuuren H.J."/>
            <person name="Jones S.J."/>
            <person name="Pretorius I.S."/>
            <person name="Schmidt S.A."/>
            <person name="Borneman A.R."/>
        </authorList>
    </citation>
    <scope>NUCLEOTIDE SEQUENCE [LARGE SCALE GENOMIC DNA]</scope>
    <source>
        <strain evidence="4">cv. Chardonnay</strain>
        <tissue evidence="3">Leaf</tissue>
    </source>
</reference>
<protein>
    <submittedName>
        <fullName evidence="3">Pentatricopeptide repeat-containing protein</fullName>
    </submittedName>
</protein>
<feature type="repeat" description="PPR" evidence="2">
    <location>
        <begin position="392"/>
        <end position="426"/>
    </location>
</feature>
<dbReference type="InterPro" id="IPR002885">
    <property type="entry name" value="PPR_rpt"/>
</dbReference>
<feature type="repeat" description="PPR" evidence="2">
    <location>
        <begin position="329"/>
        <end position="363"/>
    </location>
</feature>
<dbReference type="InterPro" id="IPR046848">
    <property type="entry name" value="E_motif"/>
</dbReference>